<evidence type="ECO:0000313" key="3">
    <source>
        <dbReference type="Proteomes" id="UP001172101"/>
    </source>
</evidence>
<proteinExistence type="predicted"/>
<organism evidence="2 3">
    <name type="scientific">Lasiosphaeria miniovina</name>
    <dbReference type="NCBI Taxonomy" id="1954250"/>
    <lineage>
        <taxon>Eukaryota</taxon>
        <taxon>Fungi</taxon>
        <taxon>Dikarya</taxon>
        <taxon>Ascomycota</taxon>
        <taxon>Pezizomycotina</taxon>
        <taxon>Sordariomycetes</taxon>
        <taxon>Sordariomycetidae</taxon>
        <taxon>Sordariales</taxon>
        <taxon>Lasiosphaeriaceae</taxon>
        <taxon>Lasiosphaeria</taxon>
    </lineage>
</organism>
<dbReference type="AlphaFoldDB" id="A0AA40A560"/>
<dbReference type="EMBL" id="JAUIRO010000006">
    <property type="protein sequence ID" value="KAK0709472.1"/>
    <property type="molecule type" value="Genomic_DNA"/>
</dbReference>
<feature type="compositionally biased region" description="Polar residues" evidence="1">
    <location>
        <begin position="174"/>
        <end position="183"/>
    </location>
</feature>
<feature type="region of interest" description="Disordered" evidence="1">
    <location>
        <begin position="150"/>
        <end position="277"/>
    </location>
</feature>
<sequence>MEARQSSAVNPWLHDPCLLFARPRPPGSVAQIAAESRLEPGVNFPYLPQDQHCRPRHSPEYTPNFTLSSPPLGDPRVDFLDGCGTLNSSFPRHQEPNPGYASFRSGYGIPFNASTNGTFYHSGPVPPPSSIGSLCLRVLDVHSTVVLQRPMTGGDSHNGNSWLNGAPQLRDRYTSPSLNSSGTPAGYPTFSLPTTHRTTMSDSSLPAERSTPIDGDAVSHKSPSAKEAGSFKASSGQITSPGGLHSQQQQHVETNSHLSPKSGPLRREQCLSHSQPDVAHEELRFSCDEDEFKHGEQDYSHLSGSKPGPEQDSYWKWNREREQFYHKNDETGKETWCPKWFD</sequence>
<feature type="compositionally biased region" description="Polar residues" evidence="1">
    <location>
        <begin position="191"/>
        <end position="204"/>
    </location>
</feature>
<comment type="caution">
    <text evidence="2">The sequence shown here is derived from an EMBL/GenBank/DDBJ whole genome shotgun (WGS) entry which is preliminary data.</text>
</comment>
<keyword evidence="3" id="KW-1185">Reference proteome</keyword>
<accession>A0AA40A560</accession>
<dbReference type="GeneID" id="85318116"/>
<reference evidence="2" key="1">
    <citation type="submission" date="2023-06" db="EMBL/GenBank/DDBJ databases">
        <title>Genome-scale phylogeny and comparative genomics of the fungal order Sordariales.</title>
        <authorList>
            <consortium name="Lawrence Berkeley National Laboratory"/>
            <person name="Hensen N."/>
            <person name="Bonometti L."/>
            <person name="Westerberg I."/>
            <person name="Brannstrom I.O."/>
            <person name="Guillou S."/>
            <person name="Cros-Aarteil S."/>
            <person name="Calhoun S."/>
            <person name="Haridas S."/>
            <person name="Kuo A."/>
            <person name="Mondo S."/>
            <person name="Pangilinan J."/>
            <person name="Riley R."/>
            <person name="LaButti K."/>
            <person name="Andreopoulos B."/>
            <person name="Lipzen A."/>
            <person name="Chen C."/>
            <person name="Yanf M."/>
            <person name="Daum C."/>
            <person name="Ng V."/>
            <person name="Clum A."/>
            <person name="Steindorff A."/>
            <person name="Ohm R."/>
            <person name="Martin F."/>
            <person name="Silar P."/>
            <person name="Natvig D."/>
            <person name="Lalanne C."/>
            <person name="Gautier V."/>
            <person name="Ament-velasquez S.L."/>
            <person name="Kruys A."/>
            <person name="Hutchinson M.I."/>
            <person name="Powell A.J."/>
            <person name="Barry K."/>
            <person name="Miller A.N."/>
            <person name="Grigoriev I.V."/>
            <person name="Debuchy R."/>
            <person name="Gladieux P."/>
            <person name="Thoren M.H."/>
            <person name="Johannesson H."/>
        </authorList>
    </citation>
    <scope>NUCLEOTIDE SEQUENCE</scope>
    <source>
        <strain evidence="2">SMH2392-1A</strain>
    </source>
</reference>
<feature type="region of interest" description="Disordered" evidence="1">
    <location>
        <begin position="294"/>
        <end position="313"/>
    </location>
</feature>
<protein>
    <submittedName>
        <fullName evidence="2">Uncharacterized protein</fullName>
    </submittedName>
</protein>
<evidence type="ECO:0000313" key="2">
    <source>
        <dbReference type="EMBL" id="KAK0709472.1"/>
    </source>
</evidence>
<dbReference type="RefSeq" id="XP_060292776.1">
    <property type="nucleotide sequence ID" value="XM_060434846.1"/>
</dbReference>
<name>A0AA40A560_9PEZI</name>
<dbReference type="Proteomes" id="UP001172101">
    <property type="component" value="Unassembled WGS sequence"/>
</dbReference>
<evidence type="ECO:0000256" key="1">
    <source>
        <dbReference type="SAM" id="MobiDB-lite"/>
    </source>
</evidence>
<gene>
    <name evidence="2" type="ORF">B0T26DRAFT_407308</name>
</gene>
<feature type="compositionally biased region" description="Polar residues" evidence="1">
    <location>
        <begin position="232"/>
        <end position="259"/>
    </location>
</feature>